<dbReference type="EMBL" id="DOEK01000039">
    <property type="protein sequence ID" value="HBP31397.1"/>
    <property type="molecule type" value="Genomic_DNA"/>
</dbReference>
<reference evidence="1 2" key="1">
    <citation type="journal article" date="2018" name="Nat. Biotechnol.">
        <title>A standardized bacterial taxonomy based on genome phylogeny substantially revises the tree of life.</title>
        <authorList>
            <person name="Parks D.H."/>
            <person name="Chuvochina M."/>
            <person name="Waite D.W."/>
            <person name="Rinke C."/>
            <person name="Skarshewski A."/>
            <person name="Chaumeil P.A."/>
            <person name="Hugenholtz P."/>
        </authorList>
    </citation>
    <scope>NUCLEOTIDE SEQUENCE [LARGE SCALE GENOMIC DNA]</scope>
    <source>
        <strain evidence="1">UBA10707</strain>
    </source>
</reference>
<dbReference type="PANTHER" id="PTHR35566">
    <property type="entry name" value="BLR3599 PROTEIN"/>
    <property type="match status" value="1"/>
</dbReference>
<dbReference type="NCBIfam" id="TIGR03353">
    <property type="entry name" value="VI_chp_4"/>
    <property type="match status" value="1"/>
</dbReference>
<dbReference type="Proteomes" id="UP000264036">
    <property type="component" value="Unassembled WGS sequence"/>
</dbReference>
<evidence type="ECO:0000313" key="2">
    <source>
        <dbReference type="Proteomes" id="UP000264036"/>
    </source>
</evidence>
<dbReference type="InterPro" id="IPR010263">
    <property type="entry name" value="T6SS_TssK"/>
</dbReference>
<comment type="caution">
    <text evidence="1">The sequence shown here is derived from an EMBL/GenBank/DDBJ whole genome shotgun (WGS) entry which is preliminary data.</text>
</comment>
<name>A0A356LK80_9BURK</name>
<evidence type="ECO:0000313" key="1">
    <source>
        <dbReference type="EMBL" id="HBP31397.1"/>
    </source>
</evidence>
<accession>A0A356LK80</accession>
<sequence length="447" mass="50435">MSIKDKVVWSEGMFLRPHHFQQFERFLEHNLRVRIESITSVFWGFQDLDIDIDALALGKIALKKATGLFPDGTPFSFDAESAPFALEVPAGTLDKRVYLAIPRVREGAEDVVFEETPDSLARYSVIEDEVVDTCEVSLGTAVVQVGRLRFRLMLESDFGDEWIGMPLAWITERSADNKVVLDFTYIAPVLSSNVSFALTSFIRELFGLLNARSELLAARLNQPGRGGVAEVSEFLILETINRYRGALWHMITLGNVHPERIFHDFLMLASDLATFTGTGKRMETFPAYVHDNLRLSFEPLMQVLRRALTTILEEQAIRIPLHDKGQGLRVGQITDPHLLQSAEFIIAVHADMPAELTRTRFPAQVKLGPVERIRDLVHLQLPGVSLKPVTNVPRQLPYSAGHIYFSLEKTGDMWTQLERTGALALHLAGDFPGLTLEFWAVREDRDR</sequence>
<dbReference type="Pfam" id="PF05936">
    <property type="entry name" value="T6SS_VasE"/>
    <property type="match status" value="1"/>
</dbReference>
<protein>
    <submittedName>
        <fullName evidence="1">Type VI secretion system baseplate subunit TssK</fullName>
    </submittedName>
</protein>
<gene>
    <name evidence="1" type="primary">tssK</name>
    <name evidence="1" type="ORF">DD666_18560</name>
</gene>
<dbReference type="PANTHER" id="PTHR35566:SF1">
    <property type="entry name" value="TYPE VI SECRETION SYSTEM BASEPLATE COMPONENT TSSK1"/>
    <property type="match status" value="1"/>
</dbReference>
<dbReference type="AlphaFoldDB" id="A0A356LK80"/>
<organism evidence="1 2">
    <name type="scientific">Advenella kashmirensis</name>
    <dbReference type="NCBI Taxonomy" id="310575"/>
    <lineage>
        <taxon>Bacteria</taxon>
        <taxon>Pseudomonadati</taxon>
        <taxon>Pseudomonadota</taxon>
        <taxon>Betaproteobacteria</taxon>
        <taxon>Burkholderiales</taxon>
        <taxon>Alcaligenaceae</taxon>
    </lineage>
</organism>
<proteinExistence type="predicted"/>